<dbReference type="Gene3D" id="2.60.200.40">
    <property type="match status" value="1"/>
</dbReference>
<accession>A0ABV5X0W8</accession>
<evidence type="ECO:0000256" key="9">
    <source>
        <dbReference type="SAM" id="Phobius"/>
    </source>
</evidence>
<evidence type="ECO:0000256" key="4">
    <source>
        <dbReference type="ARBA" id="ARBA00022741"/>
    </source>
</evidence>
<proteinExistence type="inferred from homology"/>
<keyword evidence="3 11" id="KW-0808">Transferase</keyword>
<gene>
    <name evidence="11" type="ORF">ACFFN1_04105</name>
</gene>
<dbReference type="InterPro" id="IPR001206">
    <property type="entry name" value="Diacylglycerol_kinase_cat_dom"/>
</dbReference>
<evidence type="ECO:0000313" key="11">
    <source>
        <dbReference type="EMBL" id="MFB9775597.1"/>
    </source>
</evidence>
<dbReference type="PANTHER" id="PTHR12358:SF106">
    <property type="entry name" value="LIPID KINASE YEGS"/>
    <property type="match status" value="1"/>
</dbReference>
<evidence type="ECO:0000259" key="10">
    <source>
        <dbReference type="PROSITE" id="PS50146"/>
    </source>
</evidence>
<dbReference type="PANTHER" id="PTHR12358">
    <property type="entry name" value="SPHINGOSINE KINASE"/>
    <property type="match status" value="1"/>
</dbReference>
<dbReference type="EMBL" id="JBHMAU010000031">
    <property type="protein sequence ID" value="MFB9775597.1"/>
    <property type="molecule type" value="Genomic_DNA"/>
</dbReference>
<keyword evidence="12" id="KW-1185">Reference proteome</keyword>
<evidence type="ECO:0000256" key="6">
    <source>
        <dbReference type="ARBA" id="ARBA00022840"/>
    </source>
</evidence>
<keyword evidence="9" id="KW-0472">Membrane</keyword>
<reference evidence="11 12" key="1">
    <citation type="submission" date="2024-09" db="EMBL/GenBank/DDBJ databases">
        <authorList>
            <person name="Sun Q."/>
            <person name="Mori K."/>
        </authorList>
    </citation>
    <scope>NUCLEOTIDE SEQUENCE [LARGE SCALE GENOMIC DNA]</scope>
    <source>
        <strain evidence="11 12">JCM 11683</strain>
    </source>
</reference>
<dbReference type="InterPro" id="IPR017438">
    <property type="entry name" value="ATP-NAD_kinase_N"/>
</dbReference>
<evidence type="ECO:0000256" key="2">
    <source>
        <dbReference type="ARBA" id="ARBA00005983"/>
    </source>
</evidence>
<dbReference type="InterPro" id="IPR050187">
    <property type="entry name" value="Lipid_Phosphate_FormReg"/>
</dbReference>
<dbReference type="InterPro" id="IPR016064">
    <property type="entry name" value="NAD/diacylglycerol_kinase_sf"/>
</dbReference>
<dbReference type="Pfam" id="PF00781">
    <property type="entry name" value="DAGK_cat"/>
    <property type="match status" value="1"/>
</dbReference>
<feature type="domain" description="DAGKc" evidence="10">
    <location>
        <begin position="70"/>
        <end position="200"/>
    </location>
</feature>
<dbReference type="SUPFAM" id="SSF111331">
    <property type="entry name" value="NAD kinase/diacylglycerol kinase-like"/>
    <property type="match status" value="1"/>
</dbReference>
<keyword evidence="7" id="KW-0444">Lipid biosynthesis</keyword>
<comment type="similarity">
    <text evidence="2">Belongs to the diacylglycerol/lipid kinase family.</text>
</comment>
<keyword evidence="7" id="KW-0594">Phospholipid biosynthesis</keyword>
<dbReference type="SMART" id="SM00046">
    <property type="entry name" value="DAGKc"/>
    <property type="match status" value="1"/>
</dbReference>
<dbReference type="EC" id="2.7.1.-" evidence="11"/>
<dbReference type="InterPro" id="IPR045540">
    <property type="entry name" value="YegS/DAGK_C"/>
</dbReference>
<keyword evidence="6" id="KW-0067">ATP-binding</keyword>
<evidence type="ECO:0000256" key="1">
    <source>
        <dbReference type="ARBA" id="ARBA00001946"/>
    </source>
</evidence>
<keyword evidence="4" id="KW-0547">Nucleotide-binding</keyword>
<evidence type="ECO:0000313" key="12">
    <source>
        <dbReference type="Proteomes" id="UP001589707"/>
    </source>
</evidence>
<keyword evidence="9" id="KW-0812">Transmembrane</keyword>
<organism evidence="11 12">
    <name type="scientific">Brevibacterium otitidis</name>
    <dbReference type="NCBI Taxonomy" id="53364"/>
    <lineage>
        <taxon>Bacteria</taxon>
        <taxon>Bacillati</taxon>
        <taxon>Actinomycetota</taxon>
        <taxon>Actinomycetes</taxon>
        <taxon>Micrococcales</taxon>
        <taxon>Brevibacteriaceae</taxon>
        <taxon>Brevibacterium</taxon>
    </lineage>
</organism>
<feature type="transmembrane region" description="Helical" evidence="9">
    <location>
        <begin position="6"/>
        <end position="28"/>
    </location>
</feature>
<name>A0ABV5X0W8_9MICO</name>
<dbReference type="Proteomes" id="UP001589707">
    <property type="component" value="Unassembled WGS sequence"/>
</dbReference>
<dbReference type="RefSeq" id="WP_376838864.1">
    <property type="nucleotide sequence ID" value="NZ_JBHMAU010000031.1"/>
</dbReference>
<comment type="cofactor">
    <cofactor evidence="1">
        <name>Mg(2+)</name>
        <dbReference type="ChEBI" id="CHEBI:18420"/>
    </cofactor>
</comment>
<protein>
    <submittedName>
        <fullName evidence="11">Diacylglycerol/lipid kinase family protein</fullName>
        <ecNumber evidence="11">2.7.1.-</ecNumber>
    </submittedName>
</protein>
<dbReference type="Pfam" id="PF19279">
    <property type="entry name" value="YegS_C"/>
    <property type="match status" value="1"/>
</dbReference>
<evidence type="ECO:0000256" key="8">
    <source>
        <dbReference type="ARBA" id="ARBA00023264"/>
    </source>
</evidence>
<dbReference type="GO" id="GO:0016301">
    <property type="term" value="F:kinase activity"/>
    <property type="evidence" value="ECO:0007669"/>
    <property type="project" value="UniProtKB-KW"/>
</dbReference>
<evidence type="ECO:0000256" key="5">
    <source>
        <dbReference type="ARBA" id="ARBA00022777"/>
    </source>
</evidence>
<dbReference type="Gene3D" id="3.40.50.10330">
    <property type="entry name" value="Probable inorganic polyphosphate/atp-NAD kinase, domain 1"/>
    <property type="match status" value="1"/>
</dbReference>
<sequence>MGSSTGMLFLLALAVVILCVGLFIGYWLGSRSRAADRRAAQQSAAGREQQLNVEVLTSADSQSGQSADIPPKPRAAVIINPIKDVTGDFASVASAVCRQEGWQPPLVIETTEDDPGEAMARKALDAGVDLVVAAGGDGTVRAAAEVLAGTDTPMGIIPMGTGNLLARNIGLPLDRQEWAMRIALWGQDKPIDIGHAQTAPDGEDYAFLVMAGLGFDAAVMADTDSDLKSKVGWLAYFEAGARKLVGSPTRVTITVDGVQALRAKVRSVVGGNCGKIQGGIVLMPEADITDGILDLLVVAPKNALQWIGVAASVFSRQKRKGLHTQILRGESVVIECEEEIDMQLDGDPLGETNYLAMQVEHHGLIVRTPTREQTRLIRQEGWPLPVA</sequence>
<keyword evidence="7" id="KW-0443">Lipid metabolism</keyword>
<keyword evidence="9" id="KW-1133">Transmembrane helix</keyword>
<evidence type="ECO:0000256" key="3">
    <source>
        <dbReference type="ARBA" id="ARBA00022679"/>
    </source>
</evidence>
<dbReference type="PROSITE" id="PS50146">
    <property type="entry name" value="DAGK"/>
    <property type="match status" value="1"/>
</dbReference>
<comment type="caution">
    <text evidence="11">The sequence shown here is derived from an EMBL/GenBank/DDBJ whole genome shotgun (WGS) entry which is preliminary data.</text>
</comment>
<evidence type="ECO:0000256" key="7">
    <source>
        <dbReference type="ARBA" id="ARBA00023209"/>
    </source>
</evidence>
<keyword evidence="8" id="KW-1208">Phospholipid metabolism</keyword>
<keyword evidence="5 11" id="KW-0418">Kinase</keyword>